<dbReference type="RefSeq" id="WP_176062170.1">
    <property type="nucleotide sequence ID" value="NZ_BJTG01000001.1"/>
</dbReference>
<protein>
    <recommendedName>
        <fullName evidence="2">LysM domain-containing protein</fullName>
    </recommendedName>
</protein>
<dbReference type="CDD" id="cd00118">
    <property type="entry name" value="LysM"/>
    <property type="match status" value="1"/>
</dbReference>
<proteinExistence type="predicted"/>
<keyword evidence="4" id="KW-1185">Reference proteome</keyword>
<sequence length="242" mass="25359">MRRAAPGLALALALAACAHRPPGPAGGPPVPLTSPEPHVEPDLVGVTHVVKKGETVYRIARAYGVPVQELLEVNDLSDPRQLAVGMELFVPGAARAVEVPGAAGAGPAEEEPLPRLDRAPPARLRWPLQGVLYSRYGVRQGQRHDGIDIAAPEGTAVGAAEAGTVVFAGEQSGYGSIVIVRHEGGLLTLYAHASALLVRQGERVAAGQVIARVGQSGRTTGPHLHFEVREGTRPRNPLTYLP</sequence>
<dbReference type="Gene3D" id="2.70.70.10">
    <property type="entry name" value="Glucose Permease (Domain IIA)"/>
    <property type="match status" value="1"/>
</dbReference>
<dbReference type="EMBL" id="BJTG01000001">
    <property type="protein sequence ID" value="GEJ55362.1"/>
    <property type="molecule type" value="Genomic_DNA"/>
</dbReference>
<dbReference type="PROSITE" id="PS51782">
    <property type="entry name" value="LYSM"/>
    <property type="match status" value="1"/>
</dbReference>
<dbReference type="SUPFAM" id="SSF51261">
    <property type="entry name" value="Duplicated hybrid motif"/>
    <property type="match status" value="1"/>
</dbReference>
<comment type="caution">
    <text evidence="3">The sequence shown here is derived from an EMBL/GenBank/DDBJ whole genome shotgun (WGS) entry which is preliminary data.</text>
</comment>
<keyword evidence="1" id="KW-0732">Signal</keyword>
<accession>A0A7I9VG47</accession>
<dbReference type="Proteomes" id="UP000503640">
    <property type="component" value="Unassembled WGS sequence"/>
</dbReference>
<dbReference type="InterPro" id="IPR036779">
    <property type="entry name" value="LysM_dom_sf"/>
</dbReference>
<dbReference type="PROSITE" id="PS51257">
    <property type="entry name" value="PROKAR_LIPOPROTEIN"/>
    <property type="match status" value="1"/>
</dbReference>
<feature type="signal peptide" evidence="1">
    <location>
        <begin position="1"/>
        <end position="18"/>
    </location>
</feature>
<dbReference type="PANTHER" id="PTHR21666">
    <property type="entry name" value="PEPTIDASE-RELATED"/>
    <property type="match status" value="1"/>
</dbReference>
<dbReference type="AlphaFoldDB" id="A0A7I9VG47"/>
<evidence type="ECO:0000313" key="4">
    <source>
        <dbReference type="Proteomes" id="UP000503640"/>
    </source>
</evidence>
<dbReference type="CDD" id="cd12797">
    <property type="entry name" value="M23_peptidase"/>
    <property type="match status" value="1"/>
</dbReference>
<feature type="chain" id="PRO_5029461137" description="LysM domain-containing protein" evidence="1">
    <location>
        <begin position="19"/>
        <end position="242"/>
    </location>
</feature>
<dbReference type="GO" id="GO:0004222">
    <property type="term" value="F:metalloendopeptidase activity"/>
    <property type="evidence" value="ECO:0007669"/>
    <property type="project" value="TreeGrafter"/>
</dbReference>
<evidence type="ECO:0000256" key="1">
    <source>
        <dbReference type="SAM" id="SignalP"/>
    </source>
</evidence>
<dbReference type="InterPro" id="IPR050570">
    <property type="entry name" value="Cell_wall_metabolism_enzyme"/>
</dbReference>
<dbReference type="SMART" id="SM00257">
    <property type="entry name" value="LysM"/>
    <property type="match status" value="1"/>
</dbReference>
<dbReference type="InterPro" id="IPR018392">
    <property type="entry name" value="LysM"/>
</dbReference>
<feature type="domain" description="LysM" evidence="2">
    <location>
        <begin position="46"/>
        <end position="90"/>
    </location>
</feature>
<dbReference type="Gene3D" id="3.10.350.10">
    <property type="entry name" value="LysM domain"/>
    <property type="match status" value="1"/>
</dbReference>
<dbReference type="Pfam" id="PF01551">
    <property type="entry name" value="Peptidase_M23"/>
    <property type="match status" value="1"/>
</dbReference>
<gene>
    <name evidence="3" type="ORF">AMYX_01030</name>
</gene>
<dbReference type="InterPro" id="IPR011055">
    <property type="entry name" value="Dup_hybrid_motif"/>
</dbReference>
<reference evidence="4" key="1">
    <citation type="journal article" date="2020" name="Appl. Environ. Microbiol.">
        <title>Diazotrophic Anaeromyxobacter Isolates from Soils.</title>
        <authorList>
            <person name="Masuda Y."/>
            <person name="Yamanaka H."/>
            <person name="Xu Z.X."/>
            <person name="Shiratori Y."/>
            <person name="Aono T."/>
            <person name="Amachi S."/>
            <person name="Senoo K."/>
            <person name="Itoh H."/>
        </authorList>
    </citation>
    <scope>NUCLEOTIDE SEQUENCE [LARGE SCALE GENOMIC DNA]</scope>
    <source>
        <strain evidence="4">R267</strain>
    </source>
</reference>
<evidence type="ECO:0000313" key="3">
    <source>
        <dbReference type="EMBL" id="GEJ55362.1"/>
    </source>
</evidence>
<dbReference type="Pfam" id="PF01476">
    <property type="entry name" value="LysM"/>
    <property type="match status" value="1"/>
</dbReference>
<name>A0A7I9VG47_9BACT</name>
<organism evidence="3 4">
    <name type="scientific">Anaeromyxobacter diazotrophicus</name>
    <dbReference type="NCBI Taxonomy" id="2590199"/>
    <lineage>
        <taxon>Bacteria</taxon>
        <taxon>Pseudomonadati</taxon>
        <taxon>Myxococcota</taxon>
        <taxon>Myxococcia</taxon>
        <taxon>Myxococcales</taxon>
        <taxon>Cystobacterineae</taxon>
        <taxon>Anaeromyxobacteraceae</taxon>
        <taxon>Anaeromyxobacter</taxon>
    </lineage>
</organism>
<dbReference type="InterPro" id="IPR016047">
    <property type="entry name" value="M23ase_b-sheet_dom"/>
</dbReference>
<dbReference type="PANTHER" id="PTHR21666:SF270">
    <property type="entry name" value="MUREIN HYDROLASE ACTIVATOR ENVC"/>
    <property type="match status" value="1"/>
</dbReference>
<evidence type="ECO:0000259" key="2">
    <source>
        <dbReference type="PROSITE" id="PS51782"/>
    </source>
</evidence>